<dbReference type="RefSeq" id="WP_186680542.1">
    <property type="nucleotide sequence ID" value="NZ_CP077093.1"/>
</dbReference>
<proteinExistence type="inferred from homology"/>
<gene>
    <name evidence="7" type="ORF">HU752_011695</name>
</gene>
<dbReference type="KEGG" id="pvw:HU752_011695"/>
<reference evidence="7 8" key="2">
    <citation type="journal article" date="2021" name="Microorganisms">
        <title>The Ever-Expanding Pseudomonas Genus: Description of 43 New Species and Partition of the Pseudomonas putida Group.</title>
        <authorList>
            <person name="Girard L."/>
            <person name="Lood C."/>
            <person name="Hofte M."/>
            <person name="Vandamme P."/>
            <person name="Rokni-Zadeh H."/>
            <person name="van Noort V."/>
            <person name="Lavigne R."/>
            <person name="De Mot R."/>
        </authorList>
    </citation>
    <scope>NUCLEOTIDE SEQUENCE [LARGE SCALE GENOMIC DNA]</scope>
    <source>
        <strain evidence="7 8">RW8P3</strain>
    </source>
</reference>
<keyword evidence="4" id="KW-0804">Transcription</keyword>
<dbReference type="SUPFAM" id="SSF46785">
    <property type="entry name" value="Winged helix' DNA-binding domain"/>
    <property type="match status" value="1"/>
</dbReference>
<dbReference type="PANTHER" id="PTHR30537:SF1">
    <property type="entry name" value="HTH-TYPE TRANSCRIPTIONAL REGULATOR PGRR"/>
    <property type="match status" value="1"/>
</dbReference>
<organism evidence="7 8">
    <name type="scientific">Pseudomonas vanderleydeniana</name>
    <dbReference type="NCBI Taxonomy" id="2745495"/>
    <lineage>
        <taxon>Bacteria</taxon>
        <taxon>Pseudomonadati</taxon>
        <taxon>Pseudomonadota</taxon>
        <taxon>Gammaproteobacteria</taxon>
        <taxon>Pseudomonadales</taxon>
        <taxon>Pseudomonadaceae</taxon>
        <taxon>Pseudomonas</taxon>
    </lineage>
</organism>
<sequence length="320" mass="35547">MIRADLPELTAFIAIAEHQSFSGAARVLGLSPSALSHSMRSLEARLEMRLFNRTTRSVALTEAGEQLLQGVRPLLNDLTRVVNDVTSARHSPSGTIRISASESALRPLMRHVVPDFLKQYPQIHLEFVADGKLQDIVAEGFDAGIRILDDVPRDMIAVRFGPDMRIGAVASPDYLQRHAAPQAPHDLREHRCIRFRFASGALFRWDLKHLEQSASVDVDGPMTLDNINLMIEAALAGIGIGWVPLEQVEEHLLAGRLVQVLAQWSPVYGGLCLYYPANRHPPIALRLFVEAVRDWARREGQSPMNTPEDRSLASAIRGHE</sequence>
<keyword evidence="8" id="KW-1185">Reference proteome</keyword>
<dbReference type="GO" id="GO:0043565">
    <property type="term" value="F:sequence-specific DNA binding"/>
    <property type="evidence" value="ECO:0007669"/>
    <property type="project" value="TreeGrafter"/>
</dbReference>
<evidence type="ECO:0000313" key="8">
    <source>
        <dbReference type="Proteomes" id="UP000634530"/>
    </source>
</evidence>
<dbReference type="AlphaFoldDB" id="A0A9E6PPI5"/>
<dbReference type="InterPro" id="IPR058163">
    <property type="entry name" value="LysR-type_TF_proteobact-type"/>
</dbReference>
<dbReference type="FunFam" id="1.10.10.10:FF:000001">
    <property type="entry name" value="LysR family transcriptional regulator"/>
    <property type="match status" value="1"/>
</dbReference>
<dbReference type="SUPFAM" id="SSF53850">
    <property type="entry name" value="Periplasmic binding protein-like II"/>
    <property type="match status" value="1"/>
</dbReference>
<evidence type="ECO:0000256" key="3">
    <source>
        <dbReference type="ARBA" id="ARBA00023125"/>
    </source>
</evidence>
<feature type="region of interest" description="Disordered" evidence="5">
    <location>
        <begin position="299"/>
        <end position="320"/>
    </location>
</feature>
<evidence type="ECO:0000256" key="1">
    <source>
        <dbReference type="ARBA" id="ARBA00009437"/>
    </source>
</evidence>
<evidence type="ECO:0000256" key="4">
    <source>
        <dbReference type="ARBA" id="ARBA00023163"/>
    </source>
</evidence>
<dbReference type="PANTHER" id="PTHR30537">
    <property type="entry name" value="HTH-TYPE TRANSCRIPTIONAL REGULATOR"/>
    <property type="match status" value="1"/>
</dbReference>
<dbReference type="Pfam" id="PF00126">
    <property type="entry name" value="HTH_1"/>
    <property type="match status" value="1"/>
</dbReference>
<dbReference type="GO" id="GO:0006351">
    <property type="term" value="P:DNA-templated transcription"/>
    <property type="evidence" value="ECO:0007669"/>
    <property type="project" value="TreeGrafter"/>
</dbReference>
<protein>
    <submittedName>
        <fullName evidence="7">LysR family transcriptional regulator</fullName>
    </submittedName>
</protein>
<dbReference type="InterPro" id="IPR000847">
    <property type="entry name" value="LysR_HTH_N"/>
</dbReference>
<dbReference type="Gene3D" id="3.40.190.290">
    <property type="match status" value="1"/>
</dbReference>
<accession>A0A9E6PPI5</accession>
<dbReference type="CDD" id="cd08474">
    <property type="entry name" value="PBP2_CrgA_like_5"/>
    <property type="match status" value="1"/>
</dbReference>
<dbReference type="PROSITE" id="PS50931">
    <property type="entry name" value="HTH_LYSR"/>
    <property type="match status" value="1"/>
</dbReference>
<evidence type="ECO:0000256" key="2">
    <source>
        <dbReference type="ARBA" id="ARBA00023015"/>
    </source>
</evidence>
<dbReference type="InterPro" id="IPR036388">
    <property type="entry name" value="WH-like_DNA-bd_sf"/>
</dbReference>
<evidence type="ECO:0000259" key="6">
    <source>
        <dbReference type="PROSITE" id="PS50931"/>
    </source>
</evidence>
<feature type="compositionally biased region" description="Basic and acidic residues" evidence="5">
    <location>
        <begin position="307"/>
        <end position="320"/>
    </location>
</feature>
<dbReference type="Pfam" id="PF03466">
    <property type="entry name" value="LysR_substrate"/>
    <property type="match status" value="1"/>
</dbReference>
<dbReference type="InterPro" id="IPR036390">
    <property type="entry name" value="WH_DNA-bd_sf"/>
</dbReference>
<evidence type="ECO:0000256" key="5">
    <source>
        <dbReference type="SAM" id="MobiDB-lite"/>
    </source>
</evidence>
<keyword evidence="3" id="KW-0238">DNA-binding</keyword>
<dbReference type="Proteomes" id="UP000634530">
    <property type="component" value="Chromosome"/>
</dbReference>
<dbReference type="EMBL" id="CP077093">
    <property type="protein sequence ID" value="QXI30562.1"/>
    <property type="molecule type" value="Genomic_DNA"/>
</dbReference>
<dbReference type="Gene3D" id="1.10.10.10">
    <property type="entry name" value="Winged helix-like DNA-binding domain superfamily/Winged helix DNA-binding domain"/>
    <property type="match status" value="1"/>
</dbReference>
<dbReference type="InterPro" id="IPR005119">
    <property type="entry name" value="LysR_subst-bd"/>
</dbReference>
<name>A0A9E6PPI5_9PSED</name>
<dbReference type="GO" id="GO:0003700">
    <property type="term" value="F:DNA-binding transcription factor activity"/>
    <property type="evidence" value="ECO:0007669"/>
    <property type="project" value="InterPro"/>
</dbReference>
<evidence type="ECO:0000313" key="7">
    <source>
        <dbReference type="EMBL" id="QXI30562.1"/>
    </source>
</evidence>
<reference evidence="7 8" key="1">
    <citation type="journal article" date="2020" name="Microorganisms">
        <title>Reliable Identification of Environmental Pseudomonas Isolates Using the rpoD Gene.</title>
        <authorList>
            <consortium name="The Broad Institute Genome Sequencing Platform"/>
            <person name="Girard L."/>
            <person name="Lood C."/>
            <person name="Rokni-Zadeh H."/>
            <person name="van Noort V."/>
            <person name="Lavigne R."/>
            <person name="De Mot R."/>
        </authorList>
    </citation>
    <scope>NUCLEOTIDE SEQUENCE [LARGE SCALE GENOMIC DNA]</scope>
    <source>
        <strain evidence="7 8">RW8P3</strain>
    </source>
</reference>
<comment type="similarity">
    <text evidence="1">Belongs to the LysR transcriptional regulatory family.</text>
</comment>
<keyword evidence="2" id="KW-0805">Transcription regulation</keyword>
<feature type="domain" description="HTH lysR-type" evidence="6">
    <location>
        <begin position="1"/>
        <end position="61"/>
    </location>
</feature>